<dbReference type="PANTHER" id="PTHR31909:SF3">
    <property type="entry name" value="SIMILAR TO PROTEIN C20ORF85 HOMOLOG"/>
    <property type="match status" value="1"/>
</dbReference>
<dbReference type="Proteomes" id="UP000230750">
    <property type="component" value="Unassembled WGS sequence"/>
</dbReference>
<evidence type="ECO:0000256" key="1">
    <source>
        <dbReference type="SAM" id="MobiDB-lite"/>
    </source>
</evidence>
<feature type="compositionally biased region" description="Basic and acidic residues" evidence="1">
    <location>
        <begin position="110"/>
        <end position="119"/>
    </location>
</feature>
<dbReference type="InterPro" id="IPR020339">
    <property type="entry name" value="C20orf85-like"/>
</dbReference>
<organism evidence="2 3">
    <name type="scientific">Stichopus japonicus</name>
    <name type="common">Sea cucumber</name>
    <dbReference type="NCBI Taxonomy" id="307972"/>
    <lineage>
        <taxon>Eukaryota</taxon>
        <taxon>Metazoa</taxon>
        <taxon>Echinodermata</taxon>
        <taxon>Eleutherozoa</taxon>
        <taxon>Echinozoa</taxon>
        <taxon>Holothuroidea</taxon>
        <taxon>Aspidochirotacea</taxon>
        <taxon>Aspidochirotida</taxon>
        <taxon>Stichopodidae</taxon>
        <taxon>Apostichopus</taxon>
    </lineage>
</organism>
<dbReference type="PANTHER" id="PTHR31909">
    <property type="entry name" value="CHROMOSOME 20 ORF85 FAMILY MEMBER"/>
    <property type="match status" value="1"/>
</dbReference>
<gene>
    <name evidence="2" type="ORF">BSL78_08499</name>
</gene>
<sequence>MAGRKLGSHPNFVHNDEIWHLIKRKETWEMGDDVGFLAIALAIGLIHCNTWKDHVRHELQSLRRWPDEWSFLTREYCRVNKRLVGDRVSPDPDDEWIFPGSEMTANTSEDDPKCERETPVSKFEPHKTTINLPPIATGNTCCVFPRTTAALIGWKSTKSAHRLEKYGRYAPNSRGQQGILKLLKWPSQGL</sequence>
<feature type="region of interest" description="Disordered" evidence="1">
    <location>
        <begin position="95"/>
        <end position="119"/>
    </location>
</feature>
<evidence type="ECO:0000313" key="3">
    <source>
        <dbReference type="Proteomes" id="UP000230750"/>
    </source>
</evidence>
<accession>A0A2G8L385</accession>
<dbReference type="AlphaFoldDB" id="A0A2G8L385"/>
<name>A0A2G8L385_STIJA</name>
<proteinExistence type="predicted"/>
<dbReference type="OrthoDB" id="10031946at2759"/>
<evidence type="ECO:0000313" key="2">
    <source>
        <dbReference type="EMBL" id="PIK54610.1"/>
    </source>
</evidence>
<keyword evidence="3" id="KW-1185">Reference proteome</keyword>
<comment type="caution">
    <text evidence="2">The sequence shown here is derived from an EMBL/GenBank/DDBJ whole genome shotgun (WGS) entry which is preliminary data.</text>
</comment>
<reference evidence="2 3" key="1">
    <citation type="journal article" date="2017" name="PLoS Biol.">
        <title>The sea cucumber genome provides insights into morphological evolution and visceral regeneration.</title>
        <authorList>
            <person name="Zhang X."/>
            <person name="Sun L."/>
            <person name="Yuan J."/>
            <person name="Sun Y."/>
            <person name="Gao Y."/>
            <person name="Zhang L."/>
            <person name="Li S."/>
            <person name="Dai H."/>
            <person name="Hamel J.F."/>
            <person name="Liu C."/>
            <person name="Yu Y."/>
            <person name="Liu S."/>
            <person name="Lin W."/>
            <person name="Guo K."/>
            <person name="Jin S."/>
            <person name="Xu P."/>
            <person name="Storey K.B."/>
            <person name="Huan P."/>
            <person name="Zhang T."/>
            <person name="Zhou Y."/>
            <person name="Zhang J."/>
            <person name="Lin C."/>
            <person name="Li X."/>
            <person name="Xing L."/>
            <person name="Huo D."/>
            <person name="Sun M."/>
            <person name="Wang L."/>
            <person name="Mercier A."/>
            <person name="Li F."/>
            <person name="Yang H."/>
            <person name="Xiang J."/>
        </authorList>
    </citation>
    <scope>NUCLEOTIDE SEQUENCE [LARGE SCALE GENOMIC DNA]</scope>
    <source>
        <strain evidence="2">Shaxun</strain>
        <tissue evidence="2">Muscle</tissue>
    </source>
</reference>
<dbReference type="EMBL" id="MRZV01000242">
    <property type="protein sequence ID" value="PIK54610.1"/>
    <property type="molecule type" value="Genomic_DNA"/>
</dbReference>
<dbReference type="Pfam" id="PF14945">
    <property type="entry name" value="LLC1"/>
    <property type="match status" value="1"/>
</dbReference>
<protein>
    <submittedName>
        <fullName evidence="2">Uncharacterized protein</fullName>
    </submittedName>
</protein>